<reference evidence="1" key="2">
    <citation type="submission" date="2015-03" db="EMBL/GenBank/DDBJ databases">
        <authorList>
            <person name="Chow C.-E.T."/>
            <person name="Winget D.M."/>
            <person name="White R.A.III."/>
            <person name="Hallam S.J."/>
            <person name="Suttle C.A."/>
        </authorList>
    </citation>
    <scope>NUCLEOTIDE SEQUENCE</scope>
    <source>
        <strain evidence="1">Oxic3_3</strain>
    </source>
</reference>
<accession>A0A0F7LCA5</accession>
<proteinExistence type="predicted"/>
<dbReference type="EMBL" id="KR029609">
    <property type="protein sequence ID" value="AKH48786.1"/>
    <property type="molecule type" value="Genomic_DNA"/>
</dbReference>
<protein>
    <submittedName>
        <fullName evidence="1">Putative tail tubular protein B</fullName>
    </submittedName>
</protein>
<organism evidence="1">
    <name type="scientific">uncultured marine virus</name>
    <dbReference type="NCBI Taxonomy" id="186617"/>
    <lineage>
        <taxon>Viruses</taxon>
        <taxon>environmental samples</taxon>
    </lineage>
</organism>
<dbReference type="Pfam" id="PF25675">
    <property type="entry name" value="Phage_nozzle"/>
    <property type="match status" value="3"/>
</dbReference>
<dbReference type="InterPro" id="IPR058003">
    <property type="entry name" value="Phage_gp12"/>
</dbReference>
<name>A0A0F7LCA5_9VIRU</name>
<reference evidence="1" key="1">
    <citation type="journal article" date="2015" name="Front. Microbiol.">
        <title>Combining genomic sequencing methods to explore viral diversity and reveal potential virus-host interactions.</title>
        <authorList>
            <person name="Chow C.E."/>
            <person name="Winget D.M."/>
            <person name="White R.A.III."/>
            <person name="Hallam S.J."/>
            <person name="Suttle C.A."/>
        </authorList>
    </citation>
    <scope>NUCLEOTIDE SEQUENCE</scope>
    <source>
        <strain evidence="1">Oxic3_3</strain>
    </source>
</reference>
<evidence type="ECO:0000313" key="1">
    <source>
        <dbReference type="EMBL" id="AKH48786.1"/>
    </source>
</evidence>
<sequence length="1091" mass="120856">MPLLNTSIPNLAQGVSQQPDNLRYPGQCDEQINAWSTVVEGLVKRPNSRFLYDTGLGADINTNLFSHYVDRDDENQYLITYDSTNKLKAFDLTAVSIGAATLSIYVEDATAQSYLSVSSGDFNPVKDLRALTIADSTFLVNKKNTVGTLTTNTTPLEKEALIFVKLGDYAKAYSIYIDGQLVPVGGTYQGVNLNNSNHDWDHISPKQTESTYISGPSSAGLNADTSYIAGGLTACLDARFPSGGVNTINTVTIGANGGANYFKPTTPSTTSLITDYKVEVTINQASGSSGPAQAAKGQAIIDSSTGAITGINFTSVGANFNNSNPYQITIKELVKTQLFSRWIEITEFGGWSSQATPATPSNWTFTLSSSNLFSFDRQGSVIKVTNNLDKDFQIRVTDGLNDRALGVIYKEVDSITDLPQSCYNNFRVKIIGDADLDQDDYYVRFKTKDNEDFGEGSWIEVAGWSQDGSSTGSIDNIKTLLDQDTMPVRLVPTPATGKITGFILKTVDWVGRNAGDDNSNPFPTFTDKKINDIFFFKNRLGFLTDDSVVFSEADEYFNFFRTTTQSLLDSAPIDVGVSHTKISILKHAQAFQEKLMLFSPKTQFVLRGGDLLTPKTVTISPVTEFDVSETIRPLALSSYIYFNFKRNNFEGLLEYTVDNNTETYRAAEVTEQINKYIPTNIVRMEGSAAENMVVVQSDSDYKKLYVYKYFWQGNEKIQSSWMTFSFARNVRSFFFIEATLYVITTDSVGTYVEKIPMENGLVESDRGYALLLDSRIASSNATYVSSVAYTRSGGSGLIFNGDPKFDVTKIVSTGGFVFRDGMAVYTKNGNRRALTISNSVNTEAIVDGRLVAYVKYSNYVTNDSYTYKCILTHTSDAAKEPGTGADWETYWERIDSTTIVAPAWALSQNYQTDVLYKCIEGHTSSGTILPETDTQKWELTSEVLSATTWSENSHEYLSEFDFFIGFEYDMLYRFSKQNLKQPTERGGRSASDYTFQTIRNGSIEYADTGHFTVEVTPKFRDTYTYTYNPSLLASVSTLSKFTPETGFFKFAVQAQPNDATIEIKSSSALPVKLLAAEFESTIISRSRRYGG</sequence>